<dbReference type="EMBL" id="JBHSAV010000091">
    <property type="protein sequence ID" value="MFC3977990.1"/>
    <property type="molecule type" value="Genomic_DNA"/>
</dbReference>
<evidence type="ECO:0008006" key="4">
    <source>
        <dbReference type="Google" id="ProtNLM"/>
    </source>
</evidence>
<dbReference type="RefSeq" id="WP_241297611.1">
    <property type="nucleotide sequence ID" value="NZ_JAKZGR010000026.1"/>
</dbReference>
<sequence>MARLIFIILLVSLSNNALAQNNKTHVGRFEISVGAGVLIPVGKFASTSTTGFEQTVFEIQGDDQYDIRFFSKKNHAHAKRGGDLNIEINYLTKRNWVHGIGFGKSSNTVNLEKANIVFSESPFSQISSKIIHQQDFNINYLTYNLSYDLSIKKTSIRPYQKIGLSQLDFPYYHLEEETEWKISFIHEGDQPRSSGLYFESGVITNISLSNKFELGLNLSYRFADFDYTMYKRVVPGGSTTFIVPDQVNMRAIMTGFRLAYKL</sequence>
<accession>A0ABV8ERL9</accession>
<feature type="chain" id="PRO_5045259000" description="Outer membrane protein beta-barrel domain-containing protein" evidence="1">
    <location>
        <begin position="20"/>
        <end position="262"/>
    </location>
</feature>
<gene>
    <name evidence="2" type="ORF">ACFOUP_16520</name>
</gene>
<protein>
    <recommendedName>
        <fullName evidence="4">Outer membrane protein beta-barrel domain-containing protein</fullName>
    </recommendedName>
</protein>
<evidence type="ECO:0000313" key="2">
    <source>
        <dbReference type="EMBL" id="MFC3977990.1"/>
    </source>
</evidence>
<evidence type="ECO:0000313" key="3">
    <source>
        <dbReference type="Proteomes" id="UP001595766"/>
    </source>
</evidence>
<evidence type="ECO:0000256" key="1">
    <source>
        <dbReference type="SAM" id="SignalP"/>
    </source>
</evidence>
<dbReference type="Proteomes" id="UP001595766">
    <property type="component" value="Unassembled WGS sequence"/>
</dbReference>
<reference evidence="3" key="1">
    <citation type="journal article" date="2019" name="Int. J. Syst. Evol. Microbiol.">
        <title>The Global Catalogue of Microorganisms (GCM) 10K type strain sequencing project: providing services to taxonomists for standard genome sequencing and annotation.</title>
        <authorList>
            <consortium name="The Broad Institute Genomics Platform"/>
            <consortium name="The Broad Institute Genome Sequencing Center for Infectious Disease"/>
            <person name="Wu L."/>
            <person name="Ma J."/>
        </authorList>
    </citation>
    <scope>NUCLEOTIDE SEQUENCE [LARGE SCALE GENOMIC DNA]</scope>
    <source>
        <strain evidence="3">CECT 8551</strain>
    </source>
</reference>
<feature type="signal peptide" evidence="1">
    <location>
        <begin position="1"/>
        <end position="19"/>
    </location>
</feature>
<proteinExistence type="predicted"/>
<comment type="caution">
    <text evidence="2">The sequence shown here is derived from an EMBL/GenBank/DDBJ whole genome shotgun (WGS) entry which is preliminary data.</text>
</comment>
<name>A0ABV8ERL9_9BACT</name>
<keyword evidence="3" id="KW-1185">Reference proteome</keyword>
<keyword evidence="1" id="KW-0732">Signal</keyword>
<organism evidence="2 3">
    <name type="scientific">Belliella kenyensis</name>
    <dbReference type="NCBI Taxonomy" id="1472724"/>
    <lineage>
        <taxon>Bacteria</taxon>
        <taxon>Pseudomonadati</taxon>
        <taxon>Bacteroidota</taxon>
        <taxon>Cytophagia</taxon>
        <taxon>Cytophagales</taxon>
        <taxon>Cyclobacteriaceae</taxon>
        <taxon>Belliella</taxon>
    </lineage>
</organism>